<keyword evidence="1" id="KW-0812">Transmembrane</keyword>
<dbReference type="Proteomes" id="UP001162972">
    <property type="component" value="Chromosome 3"/>
</dbReference>
<keyword evidence="3" id="KW-1185">Reference proteome</keyword>
<keyword evidence="1" id="KW-0472">Membrane</keyword>
<accession>A0AAD6K219</accession>
<dbReference type="EMBL" id="JAPFFJ010000012">
    <property type="protein sequence ID" value="KAJ6415023.1"/>
    <property type="molecule type" value="Genomic_DNA"/>
</dbReference>
<evidence type="ECO:0000313" key="3">
    <source>
        <dbReference type="Proteomes" id="UP001162972"/>
    </source>
</evidence>
<proteinExistence type="predicted"/>
<evidence type="ECO:0000313" key="2">
    <source>
        <dbReference type="EMBL" id="KAJ6415023.1"/>
    </source>
</evidence>
<organism evidence="2 3">
    <name type="scientific">Salix udensis</name>
    <dbReference type="NCBI Taxonomy" id="889485"/>
    <lineage>
        <taxon>Eukaryota</taxon>
        <taxon>Viridiplantae</taxon>
        <taxon>Streptophyta</taxon>
        <taxon>Embryophyta</taxon>
        <taxon>Tracheophyta</taxon>
        <taxon>Spermatophyta</taxon>
        <taxon>Magnoliopsida</taxon>
        <taxon>eudicotyledons</taxon>
        <taxon>Gunneridae</taxon>
        <taxon>Pentapetalae</taxon>
        <taxon>rosids</taxon>
        <taxon>fabids</taxon>
        <taxon>Malpighiales</taxon>
        <taxon>Salicaceae</taxon>
        <taxon>Saliceae</taxon>
        <taxon>Salix</taxon>
    </lineage>
</organism>
<name>A0AAD6K219_9ROSI</name>
<sequence length="73" mass="7657">MEFFLGCLGISASGFTVTSKAVDAEQSFAVVNSLPLYEAIALRNDSGKMPIKTTITATLLAGAVYAASSFIFM</sequence>
<keyword evidence="1" id="KW-1133">Transmembrane helix</keyword>
<protein>
    <submittedName>
        <fullName evidence="2">Uncharacterized protein</fullName>
    </submittedName>
</protein>
<gene>
    <name evidence="2" type="ORF">OIU84_003924</name>
</gene>
<dbReference type="AlphaFoldDB" id="A0AAD6K219"/>
<feature type="transmembrane region" description="Helical" evidence="1">
    <location>
        <begin position="53"/>
        <end position="72"/>
    </location>
</feature>
<reference evidence="2 3" key="1">
    <citation type="journal article" date="2023" name="Int. J. Mol. Sci.">
        <title>De Novo Assembly and Annotation of 11 Diverse Shrub Willow (Salix) Genomes Reveals Novel Gene Organization in Sex-Linked Regions.</title>
        <authorList>
            <person name="Hyden B."/>
            <person name="Feng K."/>
            <person name="Yates T.B."/>
            <person name="Jawdy S."/>
            <person name="Cereghino C."/>
            <person name="Smart L.B."/>
            <person name="Muchero W."/>
        </authorList>
    </citation>
    <scope>NUCLEOTIDE SEQUENCE [LARGE SCALE GENOMIC DNA]</scope>
    <source>
        <tissue evidence="2">Shoot tip</tissue>
    </source>
</reference>
<comment type="caution">
    <text evidence="2">The sequence shown here is derived from an EMBL/GenBank/DDBJ whole genome shotgun (WGS) entry which is preliminary data.</text>
</comment>
<evidence type="ECO:0000256" key="1">
    <source>
        <dbReference type="SAM" id="Phobius"/>
    </source>
</evidence>